<proteinExistence type="predicted"/>
<accession>A0ABN2W5L7</accession>
<reference evidence="1 2" key="1">
    <citation type="journal article" date="2019" name="Int. J. Syst. Evol. Microbiol.">
        <title>The Global Catalogue of Microorganisms (GCM) 10K type strain sequencing project: providing services to taxonomists for standard genome sequencing and annotation.</title>
        <authorList>
            <consortium name="The Broad Institute Genomics Platform"/>
            <consortium name="The Broad Institute Genome Sequencing Center for Infectious Disease"/>
            <person name="Wu L."/>
            <person name="Ma J."/>
        </authorList>
    </citation>
    <scope>NUCLEOTIDE SEQUENCE [LARGE SCALE GENOMIC DNA]</scope>
    <source>
        <strain evidence="1 2">JCM 14559</strain>
    </source>
</reference>
<name>A0ABN2W5L7_9ACTN</name>
<gene>
    <name evidence="1" type="ORF">GCM10009759_03270</name>
</gene>
<dbReference type="Proteomes" id="UP001500897">
    <property type="component" value="Unassembled WGS sequence"/>
</dbReference>
<evidence type="ECO:0000313" key="2">
    <source>
        <dbReference type="Proteomes" id="UP001500897"/>
    </source>
</evidence>
<dbReference type="EMBL" id="BAAANS010000002">
    <property type="protein sequence ID" value="GAA2084352.1"/>
    <property type="molecule type" value="Genomic_DNA"/>
</dbReference>
<keyword evidence="2" id="KW-1185">Reference proteome</keyword>
<organism evidence="1 2">
    <name type="scientific">Kitasatospora saccharophila</name>
    <dbReference type="NCBI Taxonomy" id="407973"/>
    <lineage>
        <taxon>Bacteria</taxon>
        <taxon>Bacillati</taxon>
        <taxon>Actinomycetota</taxon>
        <taxon>Actinomycetes</taxon>
        <taxon>Kitasatosporales</taxon>
        <taxon>Streptomycetaceae</taxon>
        <taxon>Kitasatospora</taxon>
    </lineage>
</organism>
<dbReference type="RefSeq" id="WP_344549840.1">
    <property type="nucleotide sequence ID" value="NZ_BAAANS010000002.1"/>
</dbReference>
<evidence type="ECO:0000313" key="1">
    <source>
        <dbReference type="EMBL" id="GAA2084352.1"/>
    </source>
</evidence>
<sequence length="137" mass="14608">MTFLLAIDTGDDHDHDPRNRYETSALALGLLRDAMQGFGMLTGDQLLLPSCSRPALYYPTPSDRPGHAAGGIPIDKLTRSGGQFITADEIAAALAAYGAAPEPVRAIAEDEASGPYSWPSWIAFLRRGADHAGIRLS</sequence>
<comment type="caution">
    <text evidence="1">The sequence shown here is derived from an EMBL/GenBank/DDBJ whole genome shotgun (WGS) entry which is preliminary data.</text>
</comment>
<protein>
    <submittedName>
        <fullName evidence="1">Uncharacterized protein</fullName>
    </submittedName>
</protein>